<name>A0A0E9QQN1_ANGAN</name>
<dbReference type="EMBL" id="GBXM01089346">
    <property type="protein sequence ID" value="JAH19231.1"/>
    <property type="molecule type" value="Transcribed_RNA"/>
</dbReference>
<evidence type="ECO:0000313" key="1">
    <source>
        <dbReference type="EMBL" id="JAH19231.1"/>
    </source>
</evidence>
<protein>
    <submittedName>
        <fullName evidence="1">Uncharacterized protein</fullName>
    </submittedName>
</protein>
<organism evidence="1">
    <name type="scientific">Anguilla anguilla</name>
    <name type="common">European freshwater eel</name>
    <name type="synonym">Muraena anguilla</name>
    <dbReference type="NCBI Taxonomy" id="7936"/>
    <lineage>
        <taxon>Eukaryota</taxon>
        <taxon>Metazoa</taxon>
        <taxon>Chordata</taxon>
        <taxon>Craniata</taxon>
        <taxon>Vertebrata</taxon>
        <taxon>Euteleostomi</taxon>
        <taxon>Actinopterygii</taxon>
        <taxon>Neopterygii</taxon>
        <taxon>Teleostei</taxon>
        <taxon>Anguilliformes</taxon>
        <taxon>Anguillidae</taxon>
        <taxon>Anguilla</taxon>
    </lineage>
</organism>
<accession>A0A0E9QQN1</accession>
<reference evidence="1" key="2">
    <citation type="journal article" date="2015" name="Fish Shellfish Immunol.">
        <title>Early steps in the European eel (Anguilla anguilla)-Vibrio vulnificus interaction in the gills: Role of the RtxA13 toxin.</title>
        <authorList>
            <person name="Callol A."/>
            <person name="Pajuelo D."/>
            <person name="Ebbesson L."/>
            <person name="Teles M."/>
            <person name="MacKenzie S."/>
            <person name="Amaro C."/>
        </authorList>
    </citation>
    <scope>NUCLEOTIDE SEQUENCE</scope>
</reference>
<proteinExistence type="predicted"/>
<reference evidence="1" key="1">
    <citation type="submission" date="2014-11" db="EMBL/GenBank/DDBJ databases">
        <authorList>
            <person name="Amaro Gonzalez C."/>
        </authorList>
    </citation>
    <scope>NUCLEOTIDE SEQUENCE</scope>
</reference>
<sequence>MFNSVQCSRVYVHSHWIIIQKCITLTNPYFSF</sequence>
<dbReference type="AlphaFoldDB" id="A0A0E9QQN1"/>